<dbReference type="EMBL" id="LUUH01000119">
    <property type="protein sequence ID" value="OAH96124.1"/>
    <property type="molecule type" value="Genomic_DNA"/>
</dbReference>
<feature type="region of interest" description="Disordered" evidence="1">
    <location>
        <begin position="116"/>
        <end position="157"/>
    </location>
</feature>
<protein>
    <submittedName>
        <fullName evidence="2">Uncharacterized protein</fullName>
    </submittedName>
</protein>
<proteinExistence type="predicted"/>
<evidence type="ECO:0000313" key="2">
    <source>
        <dbReference type="EMBL" id="OAH96124.1"/>
    </source>
</evidence>
<comment type="caution">
    <text evidence="2">The sequence shown here is derived from an EMBL/GenBank/DDBJ whole genome shotgun (WGS) entry which is preliminary data.</text>
</comment>
<sequence>MNKLVSILGVASVFASGYFAGQQFPGRGESQRAALPENTASVSAPVIAVGANRKLDIPPANAAMSPDTRLPPHERQRLALANSLSPEDEAARSEANTDMIASMRANHLPEEQVAQMEQTLKEQESAAAVQPEEPVPERTSAELSAELRESLKQSGAPPEIINAMAQQIEAGVTTTDEPVLPHKNNTPGS</sequence>
<name>A0A177LSW5_METMH</name>
<accession>A0A177LSW5</accession>
<feature type="compositionally biased region" description="Basic and acidic residues" evidence="1">
    <location>
        <begin position="135"/>
        <end position="151"/>
    </location>
</feature>
<evidence type="ECO:0000313" key="3">
    <source>
        <dbReference type="Proteomes" id="UP000077763"/>
    </source>
</evidence>
<evidence type="ECO:0000256" key="1">
    <source>
        <dbReference type="SAM" id="MobiDB-lite"/>
    </source>
</evidence>
<dbReference type="RefSeq" id="WP_064038933.1">
    <property type="nucleotide sequence ID" value="NZ_LUUH01000119.1"/>
</dbReference>
<dbReference type="Proteomes" id="UP000077763">
    <property type="component" value="Unassembled WGS sequence"/>
</dbReference>
<reference evidence="2 3" key="1">
    <citation type="submission" date="2016-03" db="EMBL/GenBank/DDBJ databases">
        <authorList>
            <person name="Ploux O."/>
        </authorList>
    </citation>
    <scope>NUCLEOTIDE SEQUENCE [LARGE SCALE GENOMIC DNA]</scope>
    <source>
        <strain evidence="2 3">R-45371</strain>
    </source>
</reference>
<dbReference type="AlphaFoldDB" id="A0A177LSW5"/>
<gene>
    <name evidence="2" type="ORF">A1353_24295</name>
</gene>
<organism evidence="2 3">
    <name type="scientific">Methylomonas methanica</name>
    <dbReference type="NCBI Taxonomy" id="421"/>
    <lineage>
        <taxon>Bacteria</taxon>
        <taxon>Pseudomonadati</taxon>
        <taxon>Pseudomonadota</taxon>
        <taxon>Gammaproteobacteria</taxon>
        <taxon>Methylococcales</taxon>
        <taxon>Methylococcaceae</taxon>
        <taxon>Methylomonas</taxon>
    </lineage>
</organism>